<feature type="transmembrane region" description="Helical" evidence="2">
    <location>
        <begin position="164"/>
        <end position="191"/>
    </location>
</feature>
<accession>A0A327YYZ7</accession>
<proteinExistence type="predicted"/>
<feature type="transmembrane region" description="Helical" evidence="2">
    <location>
        <begin position="264"/>
        <end position="285"/>
    </location>
</feature>
<comment type="caution">
    <text evidence="3">The sequence shown here is derived from an EMBL/GenBank/DDBJ whole genome shotgun (WGS) entry which is preliminary data.</text>
</comment>
<feature type="compositionally biased region" description="Basic and acidic residues" evidence="1">
    <location>
        <begin position="34"/>
        <end position="44"/>
    </location>
</feature>
<keyword evidence="2" id="KW-1133">Transmembrane helix</keyword>
<reference evidence="3 4" key="1">
    <citation type="submission" date="2018-06" db="EMBL/GenBank/DDBJ databases">
        <title>Genomic Encyclopedia of Type Strains, Phase III (KMG-III): the genomes of soil and plant-associated and newly described type strains.</title>
        <authorList>
            <person name="Whitman W."/>
        </authorList>
    </citation>
    <scope>NUCLEOTIDE SEQUENCE [LARGE SCALE GENOMIC DNA]</scope>
    <source>
        <strain evidence="3 4">CGMCC 4.7090</strain>
    </source>
</reference>
<feature type="transmembrane region" description="Helical" evidence="2">
    <location>
        <begin position="232"/>
        <end position="252"/>
    </location>
</feature>
<feature type="transmembrane region" description="Helical" evidence="2">
    <location>
        <begin position="481"/>
        <end position="504"/>
    </location>
</feature>
<dbReference type="EMBL" id="QLMJ01000025">
    <property type="protein sequence ID" value="RAK26867.1"/>
    <property type="molecule type" value="Genomic_DNA"/>
</dbReference>
<evidence type="ECO:0000313" key="3">
    <source>
        <dbReference type="EMBL" id="RAK26867.1"/>
    </source>
</evidence>
<evidence type="ECO:0000256" key="1">
    <source>
        <dbReference type="SAM" id="MobiDB-lite"/>
    </source>
</evidence>
<dbReference type="RefSeq" id="WP_221402019.1">
    <property type="nucleotide sequence ID" value="NZ_JACHWI010000002.1"/>
</dbReference>
<feature type="transmembrane region" description="Helical" evidence="2">
    <location>
        <begin position="291"/>
        <end position="308"/>
    </location>
</feature>
<gene>
    <name evidence="3" type="ORF">B0I29_12521</name>
</gene>
<feature type="transmembrane region" description="Helical" evidence="2">
    <location>
        <begin position="329"/>
        <end position="347"/>
    </location>
</feature>
<organism evidence="3 4">
    <name type="scientific">Actinoplanes lutulentus</name>
    <dbReference type="NCBI Taxonomy" id="1287878"/>
    <lineage>
        <taxon>Bacteria</taxon>
        <taxon>Bacillati</taxon>
        <taxon>Actinomycetota</taxon>
        <taxon>Actinomycetes</taxon>
        <taxon>Micromonosporales</taxon>
        <taxon>Micromonosporaceae</taxon>
        <taxon>Actinoplanes</taxon>
    </lineage>
</organism>
<keyword evidence="4" id="KW-1185">Reference proteome</keyword>
<evidence type="ECO:0000256" key="2">
    <source>
        <dbReference type="SAM" id="Phobius"/>
    </source>
</evidence>
<feature type="region of interest" description="Disordered" evidence="1">
    <location>
        <begin position="1"/>
        <end position="55"/>
    </location>
</feature>
<feature type="transmembrane region" description="Helical" evidence="2">
    <location>
        <begin position="198"/>
        <end position="220"/>
    </location>
</feature>
<keyword evidence="2" id="KW-0472">Membrane</keyword>
<sequence>MTITPERGTGAAQAPVHQTLSARNRARRRASAGEPRHDLEELSAPRRRSTGPGRHAVEPRILFGGLAVADDEAVVEGFWDQPITGEVAEEVAGPVVADEAAGAMPLHAGGESAFFDDVSADKAYRIKRKRRAKRGFFAGAVVRCCLYVGPLSVAVAAAPSLRLVAWPVTAVMLLLGWSAAQALTSVGVVAFQRAGEAAAARLVVTGFAAASGIWCALVWIAPASLLGPDRALAATVGVCGLLAMGSVTAALVTRAEGAVAAWYLPCWLLAALACAGSLGVSWAAAVPVETMVPGAIVAVTVRAFRPAVLPGRIGRSRLTVADRRRGLSYMVIGAAQATCVTLLWHGGPADTPLPVVLPVLLAVPMLEALIGWHIERLDAGLDSAEDAAELGRHIRNVTAITLAGFLPPLAAGIGLAVAAFGLPGMRDGVLALAAGTLLGGVFAVTSLLAARFRHGIAATLAVAPPLAAVVIALFPSSNGPLPAAVGVLATAHLAGLLIVALTAADLRRTP</sequence>
<feature type="transmembrane region" description="Helical" evidence="2">
    <location>
        <begin position="456"/>
        <end position="475"/>
    </location>
</feature>
<feature type="transmembrane region" description="Helical" evidence="2">
    <location>
        <begin position="428"/>
        <end position="449"/>
    </location>
</feature>
<feature type="transmembrane region" description="Helical" evidence="2">
    <location>
        <begin position="353"/>
        <end position="372"/>
    </location>
</feature>
<protein>
    <submittedName>
        <fullName evidence="3">Uncharacterized protein</fullName>
    </submittedName>
</protein>
<feature type="transmembrane region" description="Helical" evidence="2">
    <location>
        <begin position="399"/>
        <end position="422"/>
    </location>
</feature>
<evidence type="ECO:0000313" key="4">
    <source>
        <dbReference type="Proteomes" id="UP000249341"/>
    </source>
</evidence>
<dbReference type="AlphaFoldDB" id="A0A327YYZ7"/>
<name>A0A327YYZ7_9ACTN</name>
<keyword evidence="2" id="KW-0812">Transmembrane</keyword>
<feature type="transmembrane region" description="Helical" evidence="2">
    <location>
        <begin position="135"/>
        <end position="158"/>
    </location>
</feature>
<dbReference type="Proteomes" id="UP000249341">
    <property type="component" value="Unassembled WGS sequence"/>
</dbReference>